<keyword evidence="1" id="KW-0812">Transmembrane</keyword>
<sequence length="234" mass="26221">MRGISGVLLAIAIAVGLLGNLVGFFIIPVYFYFLLIGRHKRIERANARINSLLMNKEQLVDSAVEMRLNSLFARRRLLAITDSRIIVLHRKILGGYSMQDYQWKDLHDVVLTENAFPKYFGSTLEFKFVDALVGIVSITGIPSDEATQIYTYSQRQEQSWEEKRRIRKIEESRAKAGGVHINGLPGVHNSGTGYASSKSTVEQISEAKSLLDAGVISDVEFQEIKSKILGQSFL</sequence>
<dbReference type="AlphaFoldDB" id="A0A849KUK0"/>
<comment type="caution">
    <text evidence="4">The sequence shown here is derived from an EMBL/GenBank/DDBJ whole genome shotgun (WGS) entry which is preliminary data.</text>
</comment>
<gene>
    <name evidence="4" type="ORF">HKX02_15950</name>
</gene>
<dbReference type="InterPro" id="IPR018649">
    <property type="entry name" value="SHOCT"/>
</dbReference>
<feature type="domain" description="SHOCT" evidence="2">
    <location>
        <begin position="202"/>
        <end position="229"/>
    </location>
</feature>
<dbReference type="Pfam" id="PF14470">
    <property type="entry name" value="bPH_3"/>
    <property type="match status" value="1"/>
</dbReference>
<dbReference type="RefSeq" id="WP_162759290.1">
    <property type="nucleotide sequence ID" value="NZ_JABFCY010000010.1"/>
</dbReference>
<organism evidence="4 5">
    <name type="scientific">Ochrobactrum soli</name>
    <dbReference type="NCBI Taxonomy" id="2448455"/>
    <lineage>
        <taxon>Bacteria</taxon>
        <taxon>Pseudomonadati</taxon>
        <taxon>Pseudomonadota</taxon>
        <taxon>Alphaproteobacteria</taxon>
        <taxon>Hyphomicrobiales</taxon>
        <taxon>Brucellaceae</taxon>
        <taxon>Brucella/Ochrobactrum group</taxon>
        <taxon>Ochrobactrum</taxon>
    </lineage>
</organism>
<evidence type="ECO:0000313" key="5">
    <source>
        <dbReference type="Proteomes" id="UP000574931"/>
    </source>
</evidence>
<keyword evidence="1" id="KW-0472">Membrane</keyword>
<evidence type="ECO:0000313" key="4">
    <source>
        <dbReference type="EMBL" id="NNU61728.1"/>
    </source>
</evidence>
<evidence type="ECO:0000259" key="2">
    <source>
        <dbReference type="Pfam" id="PF09851"/>
    </source>
</evidence>
<evidence type="ECO:0008006" key="6">
    <source>
        <dbReference type="Google" id="ProtNLM"/>
    </source>
</evidence>
<name>A0A849KUK0_9HYPH</name>
<dbReference type="Pfam" id="PF09851">
    <property type="entry name" value="SHOCT"/>
    <property type="match status" value="1"/>
</dbReference>
<evidence type="ECO:0000256" key="1">
    <source>
        <dbReference type="SAM" id="Phobius"/>
    </source>
</evidence>
<dbReference type="EMBL" id="JABFCY010000010">
    <property type="protein sequence ID" value="NNU61728.1"/>
    <property type="molecule type" value="Genomic_DNA"/>
</dbReference>
<accession>A0A849KUK0</accession>
<evidence type="ECO:0000259" key="3">
    <source>
        <dbReference type="Pfam" id="PF14470"/>
    </source>
</evidence>
<reference evidence="4 5" key="1">
    <citation type="submission" date="2020-05" db="EMBL/GenBank/DDBJ databases">
        <title>Draft Genome Sequence of Ochrobactrum soli Isolated from Stable Fly Gut.</title>
        <authorList>
            <person name="Pileggi M.T."/>
            <person name="Vazhakkala L.J."/>
            <person name="Wong C.N."/>
        </authorList>
    </citation>
    <scope>NUCLEOTIDE SEQUENCE [LARGE SCALE GENOMIC DNA]</scope>
    <source>
        <strain evidence="4 5">MTP-C0764</strain>
    </source>
</reference>
<feature type="domain" description="YokE-like PH" evidence="3">
    <location>
        <begin position="73"/>
        <end position="152"/>
    </location>
</feature>
<proteinExistence type="predicted"/>
<dbReference type="Proteomes" id="UP000574931">
    <property type="component" value="Unassembled WGS sequence"/>
</dbReference>
<feature type="transmembrane region" description="Helical" evidence="1">
    <location>
        <begin position="6"/>
        <end position="35"/>
    </location>
</feature>
<keyword evidence="5" id="KW-1185">Reference proteome</keyword>
<dbReference type="InterPro" id="IPR039519">
    <property type="entry name" value="YokE-like_PH"/>
</dbReference>
<protein>
    <recommendedName>
        <fullName evidence="6">SHOCT domain-containing protein</fullName>
    </recommendedName>
</protein>
<keyword evidence="1" id="KW-1133">Transmembrane helix</keyword>